<keyword evidence="5" id="KW-1185">Reference proteome</keyword>
<dbReference type="InterPro" id="IPR013658">
    <property type="entry name" value="SGL"/>
</dbReference>
<dbReference type="SUPFAM" id="SSF63829">
    <property type="entry name" value="Calcium-dependent phosphotriesterase"/>
    <property type="match status" value="1"/>
</dbReference>
<comment type="caution">
    <text evidence="4">The sequence shown here is derived from an EMBL/GenBank/DDBJ whole genome shotgun (WGS) entry which is preliminary data.</text>
</comment>
<dbReference type="Proteomes" id="UP000286678">
    <property type="component" value="Unassembled WGS sequence"/>
</dbReference>
<dbReference type="RefSeq" id="WP_126833400.1">
    <property type="nucleotide sequence ID" value="NZ_PIPT01000003.1"/>
</dbReference>
<evidence type="ECO:0000256" key="2">
    <source>
        <dbReference type="SAM" id="SignalP"/>
    </source>
</evidence>
<accession>A0A432XJ93</accession>
<dbReference type="PANTHER" id="PTHR47572:SF4">
    <property type="entry name" value="LACTONASE DRP35"/>
    <property type="match status" value="1"/>
</dbReference>
<dbReference type="AlphaFoldDB" id="A0A432XJ93"/>
<dbReference type="InterPro" id="IPR011042">
    <property type="entry name" value="6-blade_b-propeller_TolB-like"/>
</dbReference>
<organism evidence="4 5">
    <name type="scientific">Pseudidiomarina aquimaris</name>
    <dbReference type="NCBI Taxonomy" id="641841"/>
    <lineage>
        <taxon>Bacteria</taxon>
        <taxon>Pseudomonadati</taxon>
        <taxon>Pseudomonadota</taxon>
        <taxon>Gammaproteobacteria</taxon>
        <taxon>Alteromonadales</taxon>
        <taxon>Idiomarinaceae</taxon>
        <taxon>Pseudidiomarina</taxon>
    </lineage>
</organism>
<feature type="signal peptide" evidence="2">
    <location>
        <begin position="1"/>
        <end position="20"/>
    </location>
</feature>
<protein>
    <submittedName>
        <fullName evidence="4">Gluconolactonase</fullName>
    </submittedName>
</protein>
<keyword evidence="2" id="KW-0732">Signal</keyword>
<sequence>MKNKLLWVLLLLTFIPTISAQEHTIEVISDGHQFTEGPLWHDDALWFSDIPASTIYRWQPETGSEVAVRPSSGANGLIADADGNLLMAQHTARRIARLNADGTQTSLADAYEGKRLNSPNDLVLGENGVLYFTDPPFAVSEEEQELAFAGVFALSTTGELTLIDDQLHRPNGIILSPDEQTLYVTDAYRWQIFAYDVSPAGITNKRLFAELEGEYDQGMDGMAVAADGTLYVAGPEGIYVYDASGELLETIALPDFTANVTLVETDGRVLYVTNQTEIFKITLNSTN</sequence>
<evidence type="ECO:0000313" key="4">
    <source>
        <dbReference type="EMBL" id="RUO48770.1"/>
    </source>
</evidence>
<proteinExistence type="predicted"/>
<gene>
    <name evidence="4" type="ORF">CWE21_05270</name>
</gene>
<dbReference type="EMBL" id="PIPT01000003">
    <property type="protein sequence ID" value="RUO48770.1"/>
    <property type="molecule type" value="Genomic_DNA"/>
</dbReference>
<dbReference type="GO" id="GO:0016787">
    <property type="term" value="F:hydrolase activity"/>
    <property type="evidence" value="ECO:0007669"/>
    <property type="project" value="UniProtKB-KW"/>
</dbReference>
<dbReference type="InterPro" id="IPR051262">
    <property type="entry name" value="SMP-30/CGR1_Lactonase"/>
</dbReference>
<dbReference type="OrthoDB" id="241638at2"/>
<feature type="domain" description="SMP-30/Gluconolactonase/LRE-like region" evidence="3">
    <location>
        <begin position="34"/>
        <end position="274"/>
    </location>
</feature>
<name>A0A432XJ93_9GAMM</name>
<evidence type="ECO:0000259" key="3">
    <source>
        <dbReference type="Pfam" id="PF08450"/>
    </source>
</evidence>
<feature type="chain" id="PRO_5019297229" evidence="2">
    <location>
        <begin position="21"/>
        <end position="287"/>
    </location>
</feature>
<dbReference type="Pfam" id="PF08450">
    <property type="entry name" value="SGL"/>
    <property type="match status" value="1"/>
</dbReference>
<evidence type="ECO:0000256" key="1">
    <source>
        <dbReference type="ARBA" id="ARBA00022801"/>
    </source>
</evidence>
<dbReference type="PANTHER" id="PTHR47572">
    <property type="entry name" value="LIPOPROTEIN-RELATED"/>
    <property type="match status" value="1"/>
</dbReference>
<keyword evidence="1" id="KW-0378">Hydrolase</keyword>
<reference evidence="5" key="1">
    <citation type="journal article" date="2018" name="Front. Microbiol.">
        <title>Genome-Based Analysis Reveals the Taxonomy and Diversity of the Family Idiomarinaceae.</title>
        <authorList>
            <person name="Liu Y."/>
            <person name="Lai Q."/>
            <person name="Shao Z."/>
        </authorList>
    </citation>
    <scope>NUCLEOTIDE SEQUENCE [LARGE SCALE GENOMIC DNA]</scope>
    <source>
        <strain evidence="5">SW15</strain>
    </source>
</reference>
<evidence type="ECO:0000313" key="5">
    <source>
        <dbReference type="Proteomes" id="UP000286678"/>
    </source>
</evidence>
<dbReference type="Gene3D" id="2.120.10.30">
    <property type="entry name" value="TolB, C-terminal domain"/>
    <property type="match status" value="1"/>
</dbReference>